<dbReference type="Proteomes" id="UP001295469">
    <property type="component" value="Chromosome C08"/>
</dbReference>
<reference evidence="1" key="1">
    <citation type="submission" date="2021-01" db="EMBL/GenBank/DDBJ databases">
        <authorList>
            <consortium name="Genoscope - CEA"/>
            <person name="William W."/>
        </authorList>
    </citation>
    <scope>NUCLEOTIDE SEQUENCE</scope>
</reference>
<organism evidence="1">
    <name type="scientific">Brassica napus</name>
    <name type="common">Rape</name>
    <dbReference type="NCBI Taxonomy" id="3708"/>
    <lineage>
        <taxon>Eukaryota</taxon>
        <taxon>Viridiplantae</taxon>
        <taxon>Streptophyta</taxon>
        <taxon>Embryophyta</taxon>
        <taxon>Tracheophyta</taxon>
        <taxon>Spermatophyta</taxon>
        <taxon>Magnoliopsida</taxon>
        <taxon>eudicotyledons</taxon>
        <taxon>Gunneridae</taxon>
        <taxon>Pentapetalae</taxon>
        <taxon>rosids</taxon>
        <taxon>malvids</taxon>
        <taxon>Brassicales</taxon>
        <taxon>Brassicaceae</taxon>
        <taxon>Brassiceae</taxon>
        <taxon>Brassica</taxon>
    </lineage>
</organism>
<proteinExistence type="predicted"/>
<gene>
    <name evidence="1" type="ORF">DARMORV10_C08P05600.1</name>
</gene>
<accession>A0A816TW71</accession>
<dbReference type="AlphaFoldDB" id="A0A816TW71"/>
<sequence>MLVFSDGYSMMHYKDLHIHTHRTIWTYRSFFLQSLFESRSQLLTETSIQPTFSSQSTMFKNC</sequence>
<dbReference type="EMBL" id="HG994372">
    <property type="protein sequence ID" value="CAF2106274.1"/>
    <property type="molecule type" value="Genomic_DNA"/>
</dbReference>
<protein>
    <submittedName>
        <fullName evidence="1">(rape) hypothetical protein</fullName>
    </submittedName>
</protein>
<name>A0A816TW71_BRANA</name>
<evidence type="ECO:0000313" key="1">
    <source>
        <dbReference type="EMBL" id="CAF2106274.1"/>
    </source>
</evidence>